<dbReference type="GO" id="GO:0016887">
    <property type="term" value="F:ATP hydrolysis activity"/>
    <property type="evidence" value="ECO:0007669"/>
    <property type="project" value="InterPro"/>
</dbReference>
<keyword evidence="2" id="KW-0547">Nucleotide-binding</keyword>
<dbReference type="InterPro" id="IPR003439">
    <property type="entry name" value="ABC_transporter-like_ATP-bd"/>
</dbReference>
<evidence type="ECO:0000313" key="2">
    <source>
        <dbReference type="EMBL" id="ODN71943.1"/>
    </source>
</evidence>
<proteinExistence type="predicted"/>
<evidence type="ECO:0000313" key="3">
    <source>
        <dbReference type="Proteomes" id="UP000094622"/>
    </source>
</evidence>
<dbReference type="EMBL" id="MCRJ01000010">
    <property type="protein sequence ID" value="ODN71943.1"/>
    <property type="molecule type" value="Genomic_DNA"/>
</dbReference>
<dbReference type="GO" id="GO:0005524">
    <property type="term" value="F:ATP binding"/>
    <property type="evidence" value="ECO:0007669"/>
    <property type="project" value="UniProtKB-KW"/>
</dbReference>
<dbReference type="PANTHER" id="PTHR46743">
    <property type="entry name" value="TEICHOIC ACIDS EXPORT ATP-BINDING PROTEIN TAGH"/>
    <property type="match status" value="1"/>
</dbReference>
<dbReference type="Gene3D" id="3.40.50.300">
    <property type="entry name" value="P-loop containing nucleotide triphosphate hydrolases"/>
    <property type="match status" value="1"/>
</dbReference>
<dbReference type="PROSITE" id="PS50893">
    <property type="entry name" value="ABC_TRANSPORTER_2"/>
    <property type="match status" value="1"/>
</dbReference>
<dbReference type="InterPro" id="IPR027417">
    <property type="entry name" value="P-loop_NTPase"/>
</dbReference>
<gene>
    <name evidence="2" type="primary">kpsT</name>
    <name evidence="2" type="ORF">A6302_00675</name>
</gene>
<feature type="domain" description="ABC transporter" evidence="1">
    <location>
        <begin position="3"/>
        <end position="222"/>
    </location>
</feature>
<accession>A0A1E3H6J6</accession>
<keyword evidence="3" id="KW-1185">Reference proteome</keyword>
<evidence type="ECO:0000259" key="1">
    <source>
        <dbReference type="PROSITE" id="PS50893"/>
    </source>
</evidence>
<sequence>MGIEFEDVHKTLTRKGDQTHLFSRVNFSIPDDRAGIIFAPPGAGKTSLARLASGNIPPDRGRIRRDGKVSFPVGSQNVFNNILTPRENIAFLCRVYGFSAREVVDFVCDFADLGDVIDRRTSSLDKDSRSRLQFTLPYAMPFDHYVVDETLTGGREPFRAKCEALVAYRMQSAGFLVVASTPKTISKSWDHVFVLANMRVTEVASVEAAMALVKDMPAIPHKKVRVRDQRPDENEDDGFDI</sequence>
<protein>
    <submittedName>
        <fullName evidence="2">Polysialic acid transport ATP-binding protein KpsT</fullName>
    </submittedName>
</protein>
<organism evidence="2 3">
    <name type="scientific">Methylobrevis pamukkalensis</name>
    <dbReference type="NCBI Taxonomy" id="1439726"/>
    <lineage>
        <taxon>Bacteria</taxon>
        <taxon>Pseudomonadati</taxon>
        <taxon>Pseudomonadota</taxon>
        <taxon>Alphaproteobacteria</taxon>
        <taxon>Hyphomicrobiales</taxon>
        <taxon>Pleomorphomonadaceae</taxon>
        <taxon>Methylobrevis</taxon>
    </lineage>
</organism>
<dbReference type="AlphaFoldDB" id="A0A1E3H6J6"/>
<dbReference type="SUPFAM" id="SSF52540">
    <property type="entry name" value="P-loop containing nucleoside triphosphate hydrolases"/>
    <property type="match status" value="1"/>
</dbReference>
<keyword evidence="2" id="KW-0067">ATP-binding</keyword>
<name>A0A1E3H6J6_9HYPH</name>
<dbReference type="Proteomes" id="UP000094622">
    <property type="component" value="Unassembled WGS sequence"/>
</dbReference>
<comment type="caution">
    <text evidence="2">The sequence shown here is derived from an EMBL/GenBank/DDBJ whole genome shotgun (WGS) entry which is preliminary data.</text>
</comment>
<dbReference type="RefSeq" id="WP_069305803.1">
    <property type="nucleotide sequence ID" value="NZ_MCRJ01000010.1"/>
</dbReference>
<dbReference type="InterPro" id="IPR050683">
    <property type="entry name" value="Bact_Polysacc_Export_ATP-bd"/>
</dbReference>
<reference evidence="2 3" key="1">
    <citation type="submission" date="2016-07" db="EMBL/GenBank/DDBJ databases">
        <title>Draft Genome Sequence of Methylobrevis pamukkalensis PK2.</title>
        <authorList>
            <person name="Vasilenko O.V."/>
            <person name="Doronina N.V."/>
            <person name="Shmareva M.N."/>
            <person name="Tarlachkov S.V."/>
            <person name="Mustakhimov I."/>
            <person name="Trotsenko Y.A."/>
        </authorList>
    </citation>
    <scope>NUCLEOTIDE SEQUENCE [LARGE SCALE GENOMIC DNA]</scope>
    <source>
        <strain evidence="2 3">PK2</strain>
    </source>
</reference>
<dbReference type="OrthoDB" id="9778870at2"/>
<dbReference type="PANTHER" id="PTHR46743:SF2">
    <property type="entry name" value="TEICHOIC ACIDS EXPORT ATP-BINDING PROTEIN TAGH"/>
    <property type="match status" value="1"/>
</dbReference>